<dbReference type="GO" id="GO:0007041">
    <property type="term" value="P:lysosomal transport"/>
    <property type="evidence" value="ECO:0007669"/>
    <property type="project" value="TreeGrafter"/>
</dbReference>
<sequence>MKNFGPTNIKYKGFVKAFPSYSNMSVVDDEQRTRRRGLLKQYYGFNDENTEGFDPYNINAPEFNPDLFLHKLLKECNLSQLMQKEHHIYRQIQSLDSEMQTLVYENYNKFISATDTIRKMKNDFKKMEEEMDCLSSNMSIITEFSGNISSTLQGRRQQISKLSGVHSLLKKLQFLFELPPGLKMCIENGSYAQAVRYYLKAQKVLHQYEHMPSFHGIQKDCDILVNQLKMKLREQFKSKDATPKQLAECVDLLLQLDEPTEVLCDEFLKHAKEKLDDDLLELESLLKNSGENIPFKTEGEGDESSRKQMDILEFIDFSYNNFVSNTSLVIASYWDLFLQKPAEGDQRKTNMSMPMEKLEAFVTELMDRYFTYIDIRFSQENKSNDDAILVRALDRFYRRVQAMNRLLPHIDFSVRGINIVKKASREHCDFYLQKLMECFSASMVNMRQSLVAPKNLGHDGSKAMPDLLSEFETQVSNSISRVQSDLQLFIHTDITFAMKMQFKEEFCRAFVREGVIVAFLRHINKTCQDFCSNIEKNAVPAQLILLLSKFCFNLEQSTINELVSCVDDNFSIAYENGLTSVSDLCLETKTTAQNLIDHFVKVQGLNISQMLRKSVDTRDWLNAIEPRNVRAVMKRVVEDVTSIDSEVGQLYEEGIRHERSSDSSRRTYPSTARSHRSKYNAYATSTIDNSLMSNIQKLFSEKIEIFSAVEFSKVSVMTGIIKISLKTFLECVRLRTFSKFGLQQVQVDIHYLQLYLWHFVADENLVHVLLDEIMSSTVNRCLDPVLMEPSVVDVICERG</sequence>
<comment type="caution">
    <text evidence="8">The sequence shown here is derived from an EMBL/GenBank/DDBJ whole genome shotgun (WGS) entry which is preliminary data.</text>
</comment>
<dbReference type="GO" id="GO:0007030">
    <property type="term" value="P:Golgi organization"/>
    <property type="evidence" value="ECO:0007669"/>
    <property type="project" value="UniProtKB-UniRule"/>
</dbReference>
<dbReference type="GO" id="GO:0042147">
    <property type="term" value="P:retrograde transport, endosome to Golgi"/>
    <property type="evidence" value="ECO:0007669"/>
    <property type="project" value="UniProtKB-UniRule"/>
</dbReference>
<gene>
    <name evidence="8" type="ORF">JTE90_004138</name>
</gene>
<dbReference type="GO" id="GO:0048193">
    <property type="term" value="P:Golgi vesicle transport"/>
    <property type="evidence" value="ECO:0007669"/>
    <property type="project" value="TreeGrafter"/>
</dbReference>
<dbReference type="InterPro" id="IPR039481">
    <property type="entry name" value="EXOC2/Sec5_N_dom"/>
</dbReference>
<protein>
    <recommendedName>
        <fullName evidence="2 5">Vacuolar protein sorting-associated protein 51 homolog</fullName>
    </recommendedName>
</protein>
<accession>A0AAV6UDN9</accession>
<dbReference type="GO" id="GO:0032456">
    <property type="term" value="P:endocytic recycling"/>
    <property type="evidence" value="ECO:0007669"/>
    <property type="project" value="TreeGrafter"/>
</dbReference>
<dbReference type="InterPro" id="IPR014812">
    <property type="entry name" value="Vps51"/>
</dbReference>
<name>A0AAV6UDN9_9ARAC</name>
<keyword evidence="9" id="KW-1185">Reference proteome</keyword>
<keyword evidence="5" id="KW-0653">Protein transport</keyword>
<feature type="domain" description="Exocyst complex component EXOC2/Sec5 N-terminal" evidence="7">
    <location>
        <begin position="47"/>
        <end position="574"/>
    </location>
</feature>
<organism evidence="8 9">
    <name type="scientific">Oedothorax gibbosus</name>
    <dbReference type="NCBI Taxonomy" id="931172"/>
    <lineage>
        <taxon>Eukaryota</taxon>
        <taxon>Metazoa</taxon>
        <taxon>Ecdysozoa</taxon>
        <taxon>Arthropoda</taxon>
        <taxon>Chelicerata</taxon>
        <taxon>Arachnida</taxon>
        <taxon>Araneae</taxon>
        <taxon>Araneomorphae</taxon>
        <taxon>Entelegynae</taxon>
        <taxon>Araneoidea</taxon>
        <taxon>Linyphiidae</taxon>
        <taxon>Erigoninae</taxon>
        <taxon>Oedothorax</taxon>
    </lineage>
</organism>
<evidence type="ECO:0000256" key="4">
    <source>
        <dbReference type="ARBA" id="ARBA00023054"/>
    </source>
</evidence>
<dbReference type="GO" id="GO:0016020">
    <property type="term" value="C:membrane"/>
    <property type="evidence" value="ECO:0007669"/>
    <property type="project" value="TreeGrafter"/>
</dbReference>
<feature type="coiled-coil region" evidence="6">
    <location>
        <begin position="110"/>
        <end position="137"/>
    </location>
</feature>
<dbReference type="GO" id="GO:0005829">
    <property type="term" value="C:cytosol"/>
    <property type="evidence" value="ECO:0007669"/>
    <property type="project" value="GOC"/>
</dbReference>
<dbReference type="Pfam" id="PF15469">
    <property type="entry name" value="Sec5"/>
    <property type="match status" value="1"/>
</dbReference>
<dbReference type="SUPFAM" id="SSF74788">
    <property type="entry name" value="Cullin repeat-like"/>
    <property type="match status" value="1"/>
</dbReference>
<dbReference type="GO" id="GO:1990745">
    <property type="term" value="C:EARP complex"/>
    <property type="evidence" value="ECO:0007669"/>
    <property type="project" value="TreeGrafter"/>
</dbReference>
<comment type="subcellular location">
    <subcellularLocation>
        <location evidence="5">Golgi apparatus</location>
        <location evidence="5">trans-Golgi network</location>
    </subcellularLocation>
</comment>
<comment type="function">
    <text evidence="5">Acts as component of the GARP complex that is involved in retrograde transport from early and late endosomes to the trans-Golgi network (TGN).</text>
</comment>
<dbReference type="GO" id="GO:0000938">
    <property type="term" value="C:GARP complex"/>
    <property type="evidence" value="ECO:0007669"/>
    <property type="project" value="UniProtKB-UniRule"/>
</dbReference>
<evidence type="ECO:0000259" key="7">
    <source>
        <dbReference type="Pfam" id="PF15469"/>
    </source>
</evidence>
<keyword evidence="3 5" id="KW-0813">Transport</keyword>
<evidence type="ECO:0000313" key="9">
    <source>
        <dbReference type="Proteomes" id="UP000827092"/>
    </source>
</evidence>
<evidence type="ECO:0000256" key="5">
    <source>
        <dbReference type="RuleBase" id="RU368010"/>
    </source>
</evidence>
<reference evidence="8 9" key="1">
    <citation type="journal article" date="2022" name="Nat. Ecol. Evol.">
        <title>A masculinizing supergene underlies an exaggerated male reproductive morph in a spider.</title>
        <authorList>
            <person name="Hendrickx F."/>
            <person name="De Corte Z."/>
            <person name="Sonet G."/>
            <person name="Van Belleghem S.M."/>
            <person name="Kostlbacher S."/>
            <person name="Vangestel C."/>
        </authorList>
    </citation>
    <scope>NUCLEOTIDE SEQUENCE [LARGE SCALE GENOMIC DNA]</scope>
    <source>
        <strain evidence="8">W744_W776</strain>
    </source>
</reference>
<proteinExistence type="inferred from homology"/>
<dbReference type="InterPro" id="IPR016159">
    <property type="entry name" value="Cullin_repeat-like_dom_sf"/>
</dbReference>
<dbReference type="EMBL" id="JAFNEN010000476">
    <property type="protein sequence ID" value="KAG8182200.1"/>
    <property type="molecule type" value="Genomic_DNA"/>
</dbReference>
<dbReference type="PANTHER" id="PTHR15954">
    <property type="entry name" value="VACUOLAR PROTEIN SORTING-ASSOCIATED PROTEIN 51 HOMOLOG"/>
    <property type="match status" value="1"/>
</dbReference>
<evidence type="ECO:0000256" key="2">
    <source>
        <dbReference type="ARBA" id="ARBA00016122"/>
    </source>
</evidence>
<keyword evidence="5" id="KW-0445">Lipid transport</keyword>
<keyword evidence="4 6" id="KW-0175">Coiled coil</keyword>
<dbReference type="GO" id="GO:0006869">
    <property type="term" value="P:lipid transport"/>
    <property type="evidence" value="ECO:0007669"/>
    <property type="project" value="UniProtKB-UniRule"/>
</dbReference>
<evidence type="ECO:0000256" key="1">
    <source>
        <dbReference type="ARBA" id="ARBA00006080"/>
    </source>
</evidence>
<dbReference type="AlphaFoldDB" id="A0AAV6UDN9"/>
<dbReference type="GO" id="GO:0015031">
    <property type="term" value="P:protein transport"/>
    <property type="evidence" value="ECO:0007669"/>
    <property type="project" value="UniProtKB-UniRule"/>
</dbReference>
<dbReference type="PANTHER" id="PTHR15954:SF4">
    <property type="entry name" value="VACUOLAR PROTEIN SORTING-ASSOCIATED PROTEIN 51 HOMOLOG"/>
    <property type="match status" value="1"/>
</dbReference>
<evidence type="ECO:0000313" key="8">
    <source>
        <dbReference type="EMBL" id="KAG8182200.1"/>
    </source>
</evidence>
<evidence type="ECO:0000256" key="3">
    <source>
        <dbReference type="ARBA" id="ARBA00022448"/>
    </source>
</evidence>
<comment type="similarity">
    <text evidence="1 5">Belongs to the VPS51 family.</text>
</comment>
<dbReference type="Proteomes" id="UP000827092">
    <property type="component" value="Unassembled WGS sequence"/>
</dbReference>
<comment type="subunit">
    <text evidence="5">Component of the Golgi-associated retrograde protein (GARP) complex.</text>
</comment>
<keyword evidence="5" id="KW-0333">Golgi apparatus</keyword>
<evidence type="ECO:0000256" key="6">
    <source>
        <dbReference type="SAM" id="Coils"/>
    </source>
</evidence>